<dbReference type="EMBL" id="JYNZ01000002">
    <property type="protein sequence ID" value="KXK27319.1"/>
    <property type="molecule type" value="Genomic_DNA"/>
</dbReference>
<proteinExistence type="predicted"/>
<dbReference type="PANTHER" id="PTHR43270">
    <property type="entry name" value="BETA-ALA-HIS DIPEPTIDASE"/>
    <property type="match status" value="1"/>
</dbReference>
<dbReference type="Pfam" id="PF07687">
    <property type="entry name" value="M20_dimer"/>
    <property type="match status" value="1"/>
</dbReference>
<name>A0A136M089_9BACT</name>
<accession>A0A136M089</accession>
<keyword evidence="3 5" id="KW-0378">Hydrolase</keyword>
<reference evidence="5 6" key="1">
    <citation type="submission" date="2015-02" db="EMBL/GenBank/DDBJ databases">
        <title>Improved understanding of the partial-nitritation anammox process through 23 genomes representing the majority of the microbial community.</title>
        <authorList>
            <person name="Speth D.R."/>
            <person name="In T Zandt M."/>
            <person name="Guerrero Cruz S."/>
            <person name="Jetten M.S."/>
            <person name="Dutilh B.E."/>
        </authorList>
    </citation>
    <scope>NUCLEOTIDE SEQUENCE [LARGE SCALE GENOMIC DNA]</scope>
    <source>
        <strain evidence="5">OLB20</strain>
    </source>
</reference>
<dbReference type="Gene3D" id="3.40.630.10">
    <property type="entry name" value="Zn peptidases"/>
    <property type="match status" value="1"/>
</dbReference>
<evidence type="ECO:0000313" key="5">
    <source>
        <dbReference type="EMBL" id="KXK27319.1"/>
    </source>
</evidence>
<dbReference type="PANTHER" id="PTHR43270:SF8">
    <property type="entry name" value="DI- AND TRIPEPTIDASE DUG2-RELATED"/>
    <property type="match status" value="1"/>
</dbReference>
<dbReference type="Proteomes" id="UP000070457">
    <property type="component" value="Unassembled WGS sequence"/>
</dbReference>
<keyword evidence="2" id="KW-0479">Metal-binding</keyword>
<dbReference type="GO" id="GO:0046872">
    <property type="term" value="F:metal ion binding"/>
    <property type="evidence" value="ECO:0007669"/>
    <property type="project" value="UniProtKB-KW"/>
</dbReference>
<comment type="caution">
    <text evidence="5">The sequence shown here is derived from an EMBL/GenBank/DDBJ whole genome shotgun (WGS) entry which is preliminary data.</text>
</comment>
<dbReference type="STRING" id="1617426.TR69_WS6001000194"/>
<evidence type="ECO:0000256" key="2">
    <source>
        <dbReference type="ARBA" id="ARBA00022723"/>
    </source>
</evidence>
<dbReference type="Gene3D" id="3.30.70.360">
    <property type="match status" value="1"/>
</dbReference>
<feature type="domain" description="Peptidase M20 dimerisation" evidence="4">
    <location>
        <begin position="187"/>
        <end position="336"/>
    </location>
</feature>
<evidence type="ECO:0000259" key="4">
    <source>
        <dbReference type="Pfam" id="PF07687"/>
    </source>
</evidence>
<dbReference type="SUPFAM" id="SSF53187">
    <property type="entry name" value="Zn-dependent exopeptidases"/>
    <property type="match status" value="1"/>
</dbReference>
<gene>
    <name evidence="5" type="primary">pepV</name>
    <name evidence="5" type="ORF">TR69_WS6001000194</name>
</gene>
<evidence type="ECO:0000313" key="6">
    <source>
        <dbReference type="Proteomes" id="UP000070457"/>
    </source>
</evidence>
<sequence length="434" mass="47726">MDTYMRLLGSFIAFKSVSTDPAYKQEVTDTVTWLRKVFAEEGAAVEVVEGYDNPILLARFDVDPDAPRALVYGHYDVQPADEVDGWTHDPFVISDAAERIYGRGVVDNKGQVLVHIATVIDALHAGTLAKNVTFFLEGNEETGSPHLADFIEHEKEKLSADFALVSDGEVIGDTPVIETGFRGGFNATLKLTTSSTDLHSGIYGGAVPSASHELTLLLAKLLDKEYTVMIPGFYDAVDEISPEESKALASVPFDREEYYRISGVKGLMTDNVYTATGLKPTVQITGIESGYTKEGYRNSIPANARAKLNFRLVRSQDSSTIIKLFQDWLGANIPPYVTWVLDVNDPYAGVKLNPDAPFTREAASVLEKVYGVKPVYKYSGGGLPIVTFLKEHLELEPVLVPLGNEDCNMHAVAENYSKSHLKKALAFSREFFTH</sequence>
<keyword evidence="5" id="KW-0224">Dipeptidase</keyword>
<protein>
    <submittedName>
        <fullName evidence="5">Beta-Ala-Xaa dipeptidase</fullName>
        <ecNumber evidence="5">3.4.13.-</ecNumber>
    </submittedName>
</protein>
<evidence type="ECO:0000256" key="1">
    <source>
        <dbReference type="ARBA" id="ARBA00022670"/>
    </source>
</evidence>
<dbReference type="InterPro" id="IPR011650">
    <property type="entry name" value="Peptidase_M20_dimer"/>
</dbReference>
<evidence type="ECO:0000256" key="3">
    <source>
        <dbReference type="ARBA" id="ARBA00022801"/>
    </source>
</evidence>
<dbReference type="InterPro" id="IPR002933">
    <property type="entry name" value="Peptidase_M20"/>
</dbReference>
<dbReference type="EC" id="3.4.13.-" evidence="5"/>
<dbReference type="InterPro" id="IPR051458">
    <property type="entry name" value="Cyt/Met_Dipeptidase"/>
</dbReference>
<dbReference type="GO" id="GO:0016805">
    <property type="term" value="F:dipeptidase activity"/>
    <property type="evidence" value="ECO:0007669"/>
    <property type="project" value="UniProtKB-KW"/>
</dbReference>
<dbReference type="AlphaFoldDB" id="A0A136M089"/>
<organism evidence="5 6">
    <name type="scientific">candidate division WS6 bacterium OLB20</name>
    <dbReference type="NCBI Taxonomy" id="1617426"/>
    <lineage>
        <taxon>Bacteria</taxon>
        <taxon>Candidatus Dojkabacteria</taxon>
    </lineage>
</organism>
<dbReference type="GO" id="GO:0006508">
    <property type="term" value="P:proteolysis"/>
    <property type="evidence" value="ECO:0007669"/>
    <property type="project" value="UniProtKB-KW"/>
</dbReference>
<keyword evidence="1" id="KW-0645">Protease</keyword>
<dbReference type="Pfam" id="PF01546">
    <property type="entry name" value="Peptidase_M20"/>
    <property type="match status" value="1"/>
</dbReference>
<dbReference type="PATRIC" id="fig|1617426.3.peg.189"/>